<gene>
    <name evidence="2" type="ORF">E5676_scaffold1607G00840</name>
    <name evidence="1" type="ORF">E6C27_scaffold98G00190</name>
</gene>
<sequence length="260" mass="28620">MSVQFKHTPLMKSIDKDTIANDDVESSDVTVQAPTVEDVKYCHKRGHILENCPTRPPCPPCHLHKPKFSPKVGSSSIVVAVIPSDITAPPSFRLTIIFSSHGCQVQSDGASDWYEMEDSPSDTKLCPLPISELTQSNPNSALLDLPSVPCEEPESIHVRQSTRQAMNEELQALEKTHTWDYVDLPHGKKPIGSKYASNLLSRSGITGSTTFSTPLNPNVQLTPFDGVPLNNPTLHWQLVGNLIYLTMTRPDIPYAVQIAN</sequence>
<accession>A0A5A7UZB1</accession>
<evidence type="ECO:0000313" key="2">
    <source>
        <dbReference type="EMBL" id="TYK23763.1"/>
    </source>
</evidence>
<dbReference type="EMBL" id="SSTE01006658">
    <property type="protein sequence ID" value="KAA0058859.1"/>
    <property type="molecule type" value="Genomic_DNA"/>
</dbReference>
<evidence type="ECO:0000313" key="4">
    <source>
        <dbReference type="Proteomes" id="UP000321947"/>
    </source>
</evidence>
<evidence type="ECO:0000313" key="3">
    <source>
        <dbReference type="Proteomes" id="UP000321393"/>
    </source>
</evidence>
<dbReference type="EMBL" id="SSTD01004395">
    <property type="protein sequence ID" value="TYK23763.1"/>
    <property type="molecule type" value="Genomic_DNA"/>
</dbReference>
<dbReference type="Proteomes" id="UP000321947">
    <property type="component" value="Unassembled WGS sequence"/>
</dbReference>
<proteinExistence type="predicted"/>
<dbReference type="OrthoDB" id="2012657at2759"/>
<dbReference type="AlphaFoldDB" id="A0A5A7UZB1"/>
<organism evidence="1 3">
    <name type="scientific">Cucumis melo var. makuwa</name>
    <name type="common">Oriental melon</name>
    <dbReference type="NCBI Taxonomy" id="1194695"/>
    <lineage>
        <taxon>Eukaryota</taxon>
        <taxon>Viridiplantae</taxon>
        <taxon>Streptophyta</taxon>
        <taxon>Embryophyta</taxon>
        <taxon>Tracheophyta</taxon>
        <taxon>Spermatophyta</taxon>
        <taxon>Magnoliopsida</taxon>
        <taxon>eudicotyledons</taxon>
        <taxon>Gunneridae</taxon>
        <taxon>Pentapetalae</taxon>
        <taxon>rosids</taxon>
        <taxon>fabids</taxon>
        <taxon>Cucurbitales</taxon>
        <taxon>Cucurbitaceae</taxon>
        <taxon>Benincaseae</taxon>
        <taxon>Cucumis</taxon>
    </lineage>
</organism>
<protein>
    <submittedName>
        <fullName evidence="1 2">Mitochondrial protein</fullName>
    </submittedName>
</protein>
<dbReference type="Proteomes" id="UP000321393">
    <property type="component" value="Unassembled WGS sequence"/>
</dbReference>
<comment type="caution">
    <text evidence="1">The sequence shown here is derived from an EMBL/GenBank/DDBJ whole genome shotgun (WGS) entry which is preliminary data.</text>
</comment>
<name>A0A5A7UZB1_CUCMM</name>
<evidence type="ECO:0000313" key="1">
    <source>
        <dbReference type="EMBL" id="KAA0058859.1"/>
    </source>
</evidence>
<reference evidence="3 4" key="1">
    <citation type="submission" date="2019-08" db="EMBL/GenBank/DDBJ databases">
        <title>Draft genome sequences of two oriental melons (Cucumis melo L. var makuwa).</title>
        <authorList>
            <person name="Kwon S.-Y."/>
        </authorList>
    </citation>
    <scope>NUCLEOTIDE SEQUENCE [LARGE SCALE GENOMIC DNA]</scope>
    <source>
        <strain evidence="4">cv. Chang Bougi</strain>
        <strain evidence="3">cv. SW 3</strain>
        <tissue evidence="1">Leaf</tissue>
    </source>
</reference>